<proteinExistence type="inferred from homology"/>
<keyword evidence="5" id="KW-0539">Nucleus</keyword>
<feature type="compositionally biased region" description="Polar residues" evidence="6">
    <location>
        <begin position="121"/>
        <end position="162"/>
    </location>
</feature>
<dbReference type="InterPro" id="IPR008721">
    <property type="entry name" value="ORC6_cyclin_first"/>
</dbReference>
<evidence type="ECO:0000256" key="3">
    <source>
        <dbReference type="ARBA" id="ARBA00022705"/>
    </source>
</evidence>
<accession>A0AAN6YW10</accession>
<feature type="compositionally biased region" description="Low complexity" evidence="6">
    <location>
        <begin position="98"/>
        <end position="120"/>
    </location>
</feature>
<reference evidence="8" key="2">
    <citation type="submission" date="2023-05" db="EMBL/GenBank/DDBJ databases">
        <authorList>
            <consortium name="Lawrence Berkeley National Laboratory"/>
            <person name="Steindorff A."/>
            <person name="Hensen N."/>
            <person name="Bonometti L."/>
            <person name="Westerberg I."/>
            <person name="Brannstrom I.O."/>
            <person name="Guillou S."/>
            <person name="Cros-Aarteil S."/>
            <person name="Calhoun S."/>
            <person name="Haridas S."/>
            <person name="Kuo A."/>
            <person name="Mondo S."/>
            <person name="Pangilinan J."/>
            <person name="Riley R."/>
            <person name="Labutti K."/>
            <person name="Andreopoulos B."/>
            <person name="Lipzen A."/>
            <person name="Chen C."/>
            <person name="Yanf M."/>
            <person name="Daum C."/>
            <person name="Ng V."/>
            <person name="Clum A."/>
            <person name="Ohm R."/>
            <person name="Martin F."/>
            <person name="Silar P."/>
            <person name="Natvig D."/>
            <person name="Lalanne C."/>
            <person name="Gautier V."/>
            <person name="Ament-Velasquez S.L."/>
            <person name="Kruys A."/>
            <person name="Hutchinson M.I."/>
            <person name="Powell A.J."/>
            <person name="Barry K."/>
            <person name="Miller A.N."/>
            <person name="Grigoriev I.V."/>
            <person name="Debuchy R."/>
            <person name="Gladieux P."/>
            <person name="Thoren M.H."/>
            <person name="Johannesson H."/>
        </authorList>
    </citation>
    <scope>NUCLEOTIDE SEQUENCE</scope>
    <source>
        <strain evidence="8">CBS 508.74</strain>
    </source>
</reference>
<dbReference type="Pfam" id="PF05460">
    <property type="entry name" value="ORC6"/>
    <property type="match status" value="1"/>
</dbReference>
<evidence type="ECO:0000256" key="2">
    <source>
        <dbReference type="ARBA" id="ARBA00010840"/>
    </source>
</evidence>
<comment type="caution">
    <text evidence="8">The sequence shown here is derived from an EMBL/GenBank/DDBJ whole genome shotgun (WGS) entry which is preliminary data.</text>
</comment>
<dbReference type="GO" id="GO:0005664">
    <property type="term" value="C:nuclear origin of replication recognition complex"/>
    <property type="evidence" value="ECO:0007669"/>
    <property type="project" value="InterPro"/>
</dbReference>
<evidence type="ECO:0000256" key="4">
    <source>
        <dbReference type="ARBA" id="ARBA00023125"/>
    </source>
</evidence>
<dbReference type="GO" id="GO:0006260">
    <property type="term" value="P:DNA replication"/>
    <property type="evidence" value="ECO:0007669"/>
    <property type="project" value="UniProtKB-KW"/>
</dbReference>
<evidence type="ECO:0000256" key="6">
    <source>
        <dbReference type="SAM" id="MobiDB-lite"/>
    </source>
</evidence>
<evidence type="ECO:0000313" key="9">
    <source>
        <dbReference type="Proteomes" id="UP001302812"/>
    </source>
</evidence>
<keyword evidence="4" id="KW-0238">DNA-binding</keyword>
<dbReference type="AlphaFoldDB" id="A0AAN6YW10"/>
<dbReference type="EMBL" id="MU853334">
    <property type="protein sequence ID" value="KAK4115837.1"/>
    <property type="molecule type" value="Genomic_DNA"/>
</dbReference>
<keyword evidence="3" id="KW-0235">DNA replication</keyword>
<keyword evidence="9" id="KW-1185">Reference proteome</keyword>
<dbReference type="Proteomes" id="UP001302812">
    <property type="component" value="Unassembled WGS sequence"/>
</dbReference>
<name>A0AAN6YW10_9PEZI</name>
<evidence type="ECO:0000259" key="7">
    <source>
        <dbReference type="Pfam" id="PF05460"/>
    </source>
</evidence>
<feature type="domain" description="ORC6 first cyclin-like" evidence="7">
    <location>
        <begin position="10"/>
        <end position="93"/>
    </location>
</feature>
<dbReference type="GeneID" id="89943180"/>
<evidence type="ECO:0000256" key="5">
    <source>
        <dbReference type="ARBA" id="ARBA00023242"/>
    </source>
</evidence>
<dbReference type="RefSeq" id="XP_064673407.1">
    <property type="nucleotide sequence ID" value="XM_064819054.1"/>
</dbReference>
<evidence type="ECO:0000313" key="8">
    <source>
        <dbReference type="EMBL" id="KAK4115837.1"/>
    </source>
</evidence>
<comment type="similarity">
    <text evidence="2">Belongs to the ORC6 family.</text>
</comment>
<gene>
    <name evidence="8" type="ORF">N656DRAFT_842645</name>
</gene>
<protein>
    <recommendedName>
        <fullName evidence="7">ORC6 first cyclin-like domain-containing protein</fullName>
    </recommendedName>
</protein>
<sequence>MNRSIEQALLSLLPTHNDALPQPLTELASSLLAQSRHRASTLKAEEEIARPYACAHLACERLKTTLNLPPIDPRPPIPPRIYKRLYSHLEKILPTAASTPSRRTPGGTTTTTLGSGRVRTPSSKLRQGHQQQQDSPSPLANKSKSRPTPSKATSLSQFSTTPTKHKSPAAAAAARNGRSHDPLPRWIRPTLRFLTARLGPAHIGPVVASGLESIITPRGKLTDDAWVLANLVPVLAAVYLYVWRGVTWPGRAMDQAVYVKFRKDLAGTLAQVRGHVKLPEVEGGGEEEDGWKGWKDGVGVKEFDTAALRGNRHGWFDMDWVMGVHDLVMREMDAEDGEGGQEEEDEEQEVVVGQARLPDTMFQERYDYLSERKRKAYADWKEGVLKRIRELEKGS</sequence>
<evidence type="ECO:0000256" key="1">
    <source>
        <dbReference type="ARBA" id="ARBA00004123"/>
    </source>
</evidence>
<reference evidence="8" key="1">
    <citation type="journal article" date="2023" name="Mol. Phylogenet. Evol.">
        <title>Genome-scale phylogeny and comparative genomics of the fungal order Sordariales.</title>
        <authorList>
            <person name="Hensen N."/>
            <person name="Bonometti L."/>
            <person name="Westerberg I."/>
            <person name="Brannstrom I.O."/>
            <person name="Guillou S."/>
            <person name="Cros-Aarteil S."/>
            <person name="Calhoun S."/>
            <person name="Haridas S."/>
            <person name="Kuo A."/>
            <person name="Mondo S."/>
            <person name="Pangilinan J."/>
            <person name="Riley R."/>
            <person name="LaButti K."/>
            <person name="Andreopoulos B."/>
            <person name="Lipzen A."/>
            <person name="Chen C."/>
            <person name="Yan M."/>
            <person name="Daum C."/>
            <person name="Ng V."/>
            <person name="Clum A."/>
            <person name="Steindorff A."/>
            <person name="Ohm R.A."/>
            <person name="Martin F."/>
            <person name="Silar P."/>
            <person name="Natvig D.O."/>
            <person name="Lalanne C."/>
            <person name="Gautier V."/>
            <person name="Ament-Velasquez S.L."/>
            <person name="Kruys A."/>
            <person name="Hutchinson M.I."/>
            <person name="Powell A.J."/>
            <person name="Barry K."/>
            <person name="Miller A.N."/>
            <person name="Grigoriev I.V."/>
            <person name="Debuchy R."/>
            <person name="Gladieux P."/>
            <person name="Hiltunen Thoren M."/>
            <person name="Johannesson H."/>
        </authorList>
    </citation>
    <scope>NUCLEOTIDE SEQUENCE</scope>
    <source>
        <strain evidence="8">CBS 508.74</strain>
    </source>
</reference>
<dbReference type="GO" id="GO:0003677">
    <property type="term" value="F:DNA binding"/>
    <property type="evidence" value="ECO:0007669"/>
    <property type="project" value="UniProtKB-KW"/>
</dbReference>
<organism evidence="8 9">
    <name type="scientific">Canariomyces notabilis</name>
    <dbReference type="NCBI Taxonomy" id="2074819"/>
    <lineage>
        <taxon>Eukaryota</taxon>
        <taxon>Fungi</taxon>
        <taxon>Dikarya</taxon>
        <taxon>Ascomycota</taxon>
        <taxon>Pezizomycotina</taxon>
        <taxon>Sordariomycetes</taxon>
        <taxon>Sordariomycetidae</taxon>
        <taxon>Sordariales</taxon>
        <taxon>Chaetomiaceae</taxon>
        <taxon>Canariomyces</taxon>
    </lineage>
</organism>
<feature type="region of interest" description="Disordered" evidence="6">
    <location>
        <begin position="94"/>
        <end position="183"/>
    </location>
</feature>
<comment type="subcellular location">
    <subcellularLocation>
        <location evidence="1">Nucleus</location>
    </subcellularLocation>
</comment>